<protein>
    <recommendedName>
        <fullName evidence="3">DUF2268 domain-containing protein</fullName>
    </recommendedName>
</protein>
<organism evidence="1 2">
    <name type="scientific">Telluria antibiotica</name>
    <dbReference type="NCBI Taxonomy" id="2717319"/>
    <lineage>
        <taxon>Bacteria</taxon>
        <taxon>Pseudomonadati</taxon>
        <taxon>Pseudomonadota</taxon>
        <taxon>Betaproteobacteria</taxon>
        <taxon>Burkholderiales</taxon>
        <taxon>Oxalobacteraceae</taxon>
        <taxon>Telluria group</taxon>
        <taxon>Telluria</taxon>
    </lineage>
</organism>
<name>A0ABX0P7V1_9BURK</name>
<comment type="caution">
    <text evidence="1">The sequence shown here is derived from an EMBL/GenBank/DDBJ whole genome shotgun (WGS) entry which is preliminary data.</text>
</comment>
<proteinExistence type="predicted"/>
<dbReference type="EMBL" id="JAAQOM010000003">
    <property type="protein sequence ID" value="NIA53359.1"/>
    <property type="molecule type" value="Genomic_DNA"/>
</dbReference>
<dbReference type="Proteomes" id="UP000716322">
    <property type="component" value="Unassembled WGS sequence"/>
</dbReference>
<keyword evidence="2" id="KW-1185">Reference proteome</keyword>
<accession>A0ABX0P7V1</accession>
<sequence length="340" mass="38170">MAIIVPQPTNMLPNYIHTCEDSRHDSSWEVSMRLLSLVLAAVFSTFAWAAPPRLHNDAMAFADFWDANHDKPPAEQLAAFKTVVAPTFPTFYKAERVPNFLTAAQYDERIATAVQEFPTIRMAYVRKAQQFGAQLPGYMASFKATFADFEPPNDIYVVHSLGEMDGGMRPIDGKDTLIFGIDRMVKEHGDGNESAFFHHELFHHYHLPRVAECGTNSVWSSLWVEGLATYVSHVLNPQANEKELLLTSPDDMAARTRAVLPAALADLDNALGKDDAQTYANLFMKRGTDAMPRRRGYYLGYLVAQEAGKTRDVRQLANMSCDDVKPLVFATVHRLRENAR</sequence>
<dbReference type="RefSeq" id="WP_166857846.1">
    <property type="nucleotide sequence ID" value="NZ_JAAQOM010000003.1"/>
</dbReference>
<gene>
    <name evidence="1" type="ORF">HAV22_06795</name>
</gene>
<evidence type="ECO:0008006" key="3">
    <source>
        <dbReference type="Google" id="ProtNLM"/>
    </source>
</evidence>
<reference evidence="1 2" key="1">
    <citation type="submission" date="2020-03" db="EMBL/GenBank/DDBJ databases">
        <title>Genome sequence of strain Massilia sp. TW-1.</title>
        <authorList>
            <person name="Chaudhary D.K."/>
        </authorList>
    </citation>
    <scope>NUCLEOTIDE SEQUENCE [LARGE SCALE GENOMIC DNA]</scope>
    <source>
        <strain evidence="1 2">TW-1</strain>
    </source>
</reference>
<evidence type="ECO:0000313" key="1">
    <source>
        <dbReference type="EMBL" id="NIA53359.1"/>
    </source>
</evidence>
<evidence type="ECO:0000313" key="2">
    <source>
        <dbReference type="Proteomes" id="UP000716322"/>
    </source>
</evidence>